<comment type="cofactor">
    <cofactor evidence="1">
        <name>Mn(2+)</name>
        <dbReference type="ChEBI" id="CHEBI:29035"/>
    </cofactor>
</comment>
<keyword evidence="4" id="KW-0479">Metal-binding</keyword>
<dbReference type="GO" id="GO:0006281">
    <property type="term" value="P:DNA repair"/>
    <property type="evidence" value="ECO:0007669"/>
    <property type="project" value="UniProtKB-KW"/>
</dbReference>
<comment type="cofactor">
    <cofactor evidence="2">
        <name>Mg(2+)</name>
        <dbReference type="ChEBI" id="CHEBI:18420"/>
    </cofactor>
</comment>
<dbReference type="InterPro" id="IPR051547">
    <property type="entry name" value="TDP2-like"/>
</dbReference>
<evidence type="ECO:0000256" key="7">
    <source>
        <dbReference type="ARBA" id="ARBA00022842"/>
    </source>
</evidence>
<dbReference type="RefSeq" id="WP_092659376.1">
    <property type="nucleotide sequence ID" value="NZ_FOCX01000007.1"/>
</dbReference>
<keyword evidence="8" id="KW-0234">DNA repair</keyword>
<gene>
    <name evidence="11" type="ORF">SAMN05216388_100745</name>
</gene>
<dbReference type="AlphaFoldDB" id="A0A1H8L7U9"/>
<feature type="region of interest" description="Disordered" evidence="9">
    <location>
        <begin position="383"/>
        <end position="414"/>
    </location>
</feature>
<evidence type="ECO:0000256" key="4">
    <source>
        <dbReference type="ARBA" id="ARBA00022723"/>
    </source>
</evidence>
<accession>A0A1H8L7U9</accession>
<dbReference type="InterPro" id="IPR036691">
    <property type="entry name" value="Endo/exonu/phosph_ase_sf"/>
</dbReference>
<dbReference type="InterPro" id="IPR005135">
    <property type="entry name" value="Endo/exonuclease/phosphatase"/>
</dbReference>
<keyword evidence="5" id="KW-0227">DNA damage</keyword>
<protein>
    <submittedName>
        <fullName evidence="11">Exonuclease III</fullName>
    </submittedName>
</protein>
<dbReference type="GO" id="GO:0046872">
    <property type="term" value="F:metal ion binding"/>
    <property type="evidence" value="ECO:0007669"/>
    <property type="project" value="UniProtKB-KW"/>
</dbReference>
<keyword evidence="3" id="KW-0540">Nuclease</keyword>
<keyword evidence="11" id="KW-0269">Exonuclease</keyword>
<dbReference type="InterPro" id="IPR006311">
    <property type="entry name" value="TAT_signal"/>
</dbReference>
<evidence type="ECO:0000256" key="8">
    <source>
        <dbReference type="ARBA" id="ARBA00023204"/>
    </source>
</evidence>
<evidence type="ECO:0000313" key="11">
    <source>
        <dbReference type="EMBL" id="SEO01260.1"/>
    </source>
</evidence>
<keyword evidence="7" id="KW-0460">Magnesium</keyword>
<evidence type="ECO:0000259" key="10">
    <source>
        <dbReference type="Pfam" id="PF03372"/>
    </source>
</evidence>
<sequence>MEPPADDRSVSRRTVLGGIAGATAGVACTTGAAARAGAAQSAPELTVLTRNLSLGVDLFALFEARSLDDVRRIAGDLLSDFDPDRATTRIGAIAAEIETTQPDAVALQEAAALRVQRPSDFGTDSPEPAETVVVDLLDAIQSALAERGLEYEVAASTVTTDVELPAETDDGTADVRLTDRDAVLVRRDRDATATASRTYEAAFEVEAAALFLGLDDLAVRRGFCAADVTVAGETVTVVSTHLSSVSRELRVDQAAELLDWLPTDRPVIVGGDFNSGPGAETAAYERLTGELTDAYAARHPDRDGFTCCQDGTLRNAESRLNSRVDGLLVRGDVSATAASRVGHRSADRVRYERDGETVQVWPSDHAGVVGTFAITAAGSVGTATAAETGTERPTATPAATSASTTGATPDTTAGTGPGLGVLAALAGVAGGVAGRLWRD</sequence>
<evidence type="ECO:0000256" key="9">
    <source>
        <dbReference type="SAM" id="MobiDB-lite"/>
    </source>
</evidence>
<dbReference type="SUPFAM" id="SSF56219">
    <property type="entry name" value="DNase I-like"/>
    <property type="match status" value="1"/>
</dbReference>
<dbReference type="Proteomes" id="UP000198775">
    <property type="component" value="Unassembled WGS sequence"/>
</dbReference>
<proteinExistence type="predicted"/>
<organism evidence="11 12">
    <name type="scientific">Halorientalis persicus</name>
    <dbReference type="NCBI Taxonomy" id="1367881"/>
    <lineage>
        <taxon>Archaea</taxon>
        <taxon>Methanobacteriati</taxon>
        <taxon>Methanobacteriota</taxon>
        <taxon>Stenosarchaea group</taxon>
        <taxon>Halobacteria</taxon>
        <taxon>Halobacteriales</taxon>
        <taxon>Haloarculaceae</taxon>
        <taxon>Halorientalis</taxon>
    </lineage>
</organism>
<dbReference type="Gene3D" id="3.60.10.10">
    <property type="entry name" value="Endonuclease/exonuclease/phosphatase"/>
    <property type="match status" value="1"/>
</dbReference>
<dbReference type="PANTHER" id="PTHR15822">
    <property type="entry name" value="TRAF AND TNF RECEPTOR-ASSOCIATED PROTEIN"/>
    <property type="match status" value="1"/>
</dbReference>
<evidence type="ECO:0000256" key="5">
    <source>
        <dbReference type="ARBA" id="ARBA00022763"/>
    </source>
</evidence>
<evidence type="ECO:0000256" key="6">
    <source>
        <dbReference type="ARBA" id="ARBA00022801"/>
    </source>
</evidence>
<dbReference type="EMBL" id="FOCX01000007">
    <property type="protein sequence ID" value="SEO01260.1"/>
    <property type="molecule type" value="Genomic_DNA"/>
</dbReference>
<evidence type="ECO:0000313" key="12">
    <source>
        <dbReference type="Proteomes" id="UP000198775"/>
    </source>
</evidence>
<evidence type="ECO:0000256" key="1">
    <source>
        <dbReference type="ARBA" id="ARBA00001936"/>
    </source>
</evidence>
<reference evidence="12" key="1">
    <citation type="submission" date="2016-10" db="EMBL/GenBank/DDBJ databases">
        <authorList>
            <person name="Varghese N."/>
            <person name="Submissions S."/>
        </authorList>
    </citation>
    <scope>NUCLEOTIDE SEQUENCE [LARGE SCALE GENOMIC DNA]</scope>
    <source>
        <strain evidence="12">IBRC-M 10043</strain>
    </source>
</reference>
<feature type="domain" description="Endonuclease/exonuclease/phosphatase" evidence="10">
    <location>
        <begin position="82"/>
        <end position="365"/>
    </location>
</feature>
<dbReference type="GO" id="GO:0004527">
    <property type="term" value="F:exonuclease activity"/>
    <property type="evidence" value="ECO:0007669"/>
    <property type="project" value="UniProtKB-KW"/>
</dbReference>
<keyword evidence="6" id="KW-0378">Hydrolase</keyword>
<dbReference type="PROSITE" id="PS51318">
    <property type="entry name" value="TAT"/>
    <property type="match status" value="1"/>
</dbReference>
<dbReference type="PANTHER" id="PTHR15822:SF4">
    <property type="entry name" value="TYROSYL-DNA PHOSPHODIESTERASE 2"/>
    <property type="match status" value="1"/>
</dbReference>
<dbReference type="Pfam" id="PF03372">
    <property type="entry name" value="Exo_endo_phos"/>
    <property type="match status" value="1"/>
</dbReference>
<evidence type="ECO:0000256" key="2">
    <source>
        <dbReference type="ARBA" id="ARBA00001946"/>
    </source>
</evidence>
<keyword evidence="12" id="KW-1185">Reference proteome</keyword>
<evidence type="ECO:0000256" key="3">
    <source>
        <dbReference type="ARBA" id="ARBA00022722"/>
    </source>
</evidence>
<name>A0A1H8L7U9_9EURY</name>
<dbReference type="OrthoDB" id="292883at2157"/>